<evidence type="ECO:0000256" key="2">
    <source>
        <dbReference type="ARBA" id="ARBA00023002"/>
    </source>
</evidence>
<dbReference type="EMBL" id="KZ678128">
    <property type="protein sequence ID" value="PSN74854.1"/>
    <property type="molecule type" value="Genomic_DNA"/>
</dbReference>
<dbReference type="PANTHER" id="PTHR43761:SF1">
    <property type="entry name" value="D-ISOMER SPECIFIC 2-HYDROXYACID DEHYDROGENASE CATALYTIC DOMAIN-CONTAINING PROTEIN-RELATED"/>
    <property type="match status" value="1"/>
</dbReference>
<dbReference type="InterPro" id="IPR006140">
    <property type="entry name" value="D-isomer_DH_NAD-bd"/>
</dbReference>
<dbReference type="AlphaFoldDB" id="A0A2T2PB42"/>
<dbReference type="CDD" id="cd05198">
    <property type="entry name" value="formate_dh_like"/>
    <property type="match status" value="1"/>
</dbReference>
<dbReference type="InterPro" id="IPR050418">
    <property type="entry name" value="D-iso_2-hydroxyacid_DH_PdxB"/>
</dbReference>
<sequence>MQHHEIVALEGIHQPLPASFDFGSHASYSLTSYDRTAAHELHSRVGNATILIVTVTKITAETLHPDVTPKLQLVAVMATGTDPVDLEACRERGIRVVNSPAANLDSVSEHAISLYFAARRRTCRMNALTREEPSQWKRHGSLNQHMRFADGTPPLTCGDEVMGIIGYGGLGRAMETRSPEIRGRGSRGHELIPWPGKRIATLGRALGMHVLVAARKTPDGALPSSDHPTGHGDDRVPFDDVLRRSTVLVLSLPRNPHTLNLVSTAELAVMSPYAVLVNIARGGIVDESAVVHALQEGQIAGYATDVYQVEPVDGDTPLLSEEARSLNITMTPHLAWFSKRTMKNLGEILKNTVEAWVRGEELNVVV</sequence>
<dbReference type="GO" id="GO:0016616">
    <property type="term" value="F:oxidoreductase activity, acting on the CH-OH group of donors, NAD or NADP as acceptor"/>
    <property type="evidence" value="ECO:0007669"/>
    <property type="project" value="InterPro"/>
</dbReference>
<proteinExistence type="inferred from homology"/>
<comment type="similarity">
    <text evidence="1 4">Belongs to the D-isomer specific 2-hydroxyacid dehydrogenase family.</text>
</comment>
<dbReference type="PANTHER" id="PTHR43761">
    <property type="entry name" value="D-ISOMER SPECIFIC 2-HYDROXYACID DEHYDROGENASE FAMILY PROTEIN (AFU_ORTHOLOGUE AFUA_1G13630)"/>
    <property type="match status" value="1"/>
</dbReference>
<evidence type="ECO:0000256" key="1">
    <source>
        <dbReference type="ARBA" id="ARBA00005854"/>
    </source>
</evidence>
<evidence type="ECO:0000259" key="7">
    <source>
        <dbReference type="Pfam" id="PF02826"/>
    </source>
</evidence>
<gene>
    <name evidence="8" type="ORF">BS50DRAFT_643372</name>
</gene>
<feature type="domain" description="D-isomer specific 2-hydroxyacid dehydrogenase catalytic" evidence="6">
    <location>
        <begin position="29"/>
        <end position="365"/>
    </location>
</feature>
<evidence type="ECO:0000259" key="6">
    <source>
        <dbReference type="Pfam" id="PF00389"/>
    </source>
</evidence>
<dbReference type="Pfam" id="PF02826">
    <property type="entry name" value="2-Hacid_dh_C"/>
    <property type="match status" value="1"/>
</dbReference>
<dbReference type="SUPFAM" id="SSF51735">
    <property type="entry name" value="NAD(P)-binding Rossmann-fold domains"/>
    <property type="match status" value="1"/>
</dbReference>
<evidence type="ECO:0000313" key="9">
    <source>
        <dbReference type="Proteomes" id="UP000240883"/>
    </source>
</evidence>
<organism evidence="8 9">
    <name type="scientific">Corynespora cassiicola Philippines</name>
    <dbReference type="NCBI Taxonomy" id="1448308"/>
    <lineage>
        <taxon>Eukaryota</taxon>
        <taxon>Fungi</taxon>
        <taxon>Dikarya</taxon>
        <taxon>Ascomycota</taxon>
        <taxon>Pezizomycotina</taxon>
        <taxon>Dothideomycetes</taxon>
        <taxon>Pleosporomycetidae</taxon>
        <taxon>Pleosporales</taxon>
        <taxon>Corynesporascaceae</taxon>
        <taxon>Corynespora</taxon>
    </lineage>
</organism>
<keyword evidence="9" id="KW-1185">Reference proteome</keyword>
<dbReference type="Gene3D" id="3.40.50.720">
    <property type="entry name" value="NAD(P)-binding Rossmann-like Domain"/>
    <property type="match status" value="4"/>
</dbReference>
<feature type="domain" description="D-isomer specific 2-hydroxyacid dehydrogenase NAD-binding" evidence="7">
    <location>
        <begin position="196"/>
        <end position="335"/>
    </location>
</feature>
<dbReference type="Proteomes" id="UP000240883">
    <property type="component" value="Unassembled WGS sequence"/>
</dbReference>
<evidence type="ECO:0000256" key="5">
    <source>
        <dbReference type="SAM" id="MobiDB-lite"/>
    </source>
</evidence>
<protein>
    <submittedName>
        <fullName evidence="8">Glycerate dehydrogenase</fullName>
    </submittedName>
</protein>
<feature type="region of interest" description="Disordered" evidence="5">
    <location>
        <begin position="218"/>
        <end position="237"/>
    </location>
</feature>
<dbReference type="STRING" id="1448308.A0A2T2PB42"/>
<reference evidence="8 9" key="1">
    <citation type="journal article" date="2018" name="Front. Microbiol.">
        <title>Genome-Wide Analysis of Corynespora cassiicola Leaf Fall Disease Putative Effectors.</title>
        <authorList>
            <person name="Lopez D."/>
            <person name="Ribeiro S."/>
            <person name="Label P."/>
            <person name="Fumanal B."/>
            <person name="Venisse J.S."/>
            <person name="Kohler A."/>
            <person name="de Oliveira R.R."/>
            <person name="Labutti K."/>
            <person name="Lipzen A."/>
            <person name="Lail K."/>
            <person name="Bauer D."/>
            <person name="Ohm R.A."/>
            <person name="Barry K.W."/>
            <person name="Spatafora J."/>
            <person name="Grigoriev I.V."/>
            <person name="Martin F.M."/>
            <person name="Pujade-Renaud V."/>
        </authorList>
    </citation>
    <scope>NUCLEOTIDE SEQUENCE [LARGE SCALE GENOMIC DNA]</scope>
    <source>
        <strain evidence="8 9">Philippines</strain>
    </source>
</reference>
<dbReference type="SUPFAM" id="SSF52283">
    <property type="entry name" value="Formate/glycerate dehydrogenase catalytic domain-like"/>
    <property type="match status" value="1"/>
</dbReference>
<dbReference type="OrthoDB" id="298012at2759"/>
<evidence type="ECO:0000313" key="8">
    <source>
        <dbReference type="EMBL" id="PSN74854.1"/>
    </source>
</evidence>
<feature type="compositionally biased region" description="Basic and acidic residues" evidence="5">
    <location>
        <begin position="228"/>
        <end position="237"/>
    </location>
</feature>
<dbReference type="Pfam" id="PF00389">
    <property type="entry name" value="2-Hacid_dh"/>
    <property type="match status" value="1"/>
</dbReference>
<dbReference type="InterPro" id="IPR006139">
    <property type="entry name" value="D-isomer_2_OHA_DH_cat_dom"/>
</dbReference>
<accession>A0A2T2PB42</accession>
<keyword evidence="2 4" id="KW-0560">Oxidoreductase</keyword>
<name>A0A2T2PB42_CORCC</name>
<evidence type="ECO:0000256" key="3">
    <source>
        <dbReference type="ARBA" id="ARBA00023027"/>
    </source>
</evidence>
<evidence type="ECO:0000256" key="4">
    <source>
        <dbReference type="RuleBase" id="RU003719"/>
    </source>
</evidence>
<dbReference type="InterPro" id="IPR036291">
    <property type="entry name" value="NAD(P)-bd_dom_sf"/>
</dbReference>
<dbReference type="GO" id="GO:0051287">
    <property type="term" value="F:NAD binding"/>
    <property type="evidence" value="ECO:0007669"/>
    <property type="project" value="InterPro"/>
</dbReference>
<keyword evidence="3" id="KW-0520">NAD</keyword>